<dbReference type="EMBL" id="JARKHS020027099">
    <property type="protein sequence ID" value="KAK8765690.1"/>
    <property type="molecule type" value="Genomic_DNA"/>
</dbReference>
<gene>
    <name evidence="1" type="ORF">V5799_031694</name>
</gene>
<feature type="non-terminal residue" evidence="1">
    <location>
        <position position="271"/>
    </location>
</feature>
<evidence type="ECO:0000313" key="2">
    <source>
        <dbReference type="Proteomes" id="UP001321473"/>
    </source>
</evidence>
<protein>
    <submittedName>
        <fullName evidence="1">Uncharacterized protein</fullName>
    </submittedName>
</protein>
<accession>A0AAQ4DTA0</accession>
<reference evidence="1 2" key="1">
    <citation type="journal article" date="2023" name="Arcadia Sci">
        <title>De novo assembly of a long-read Amblyomma americanum tick genome.</title>
        <authorList>
            <person name="Chou S."/>
            <person name="Poskanzer K.E."/>
            <person name="Rollins M."/>
            <person name="Thuy-Boun P.S."/>
        </authorList>
    </citation>
    <scope>NUCLEOTIDE SEQUENCE [LARGE SCALE GENOMIC DNA]</scope>
    <source>
        <strain evidence="1">F_SG_1</strain>
        <tissue evidence="1">Salivary glands</tissue>
    </source>
</reference>
<dbReference type="Proteomes" id="UP001321473">
    <property type="component" value="Unassembled WGS sequence"/>
</dbReference>
<organism evidence="1 2">
    <name type="scientific">Amblyomma americanum</name>
    <name type="common">Lone star tick</name>
    <dbReference type="NCBI Taxonomy" id="6943"/>
    <lineage>
        <taxon>Eukaryota</taxon>
        <taxon>Metazoa</taxon>
        <taxon>Ecdysozoa</taxon>
        <taxon>Arthropoda</taxon>
        <taxon>Chelicerata</taxon>
        <taxon>Arachnida</taxon>
        <taxon>Acari</taxon>
        <taxon>Parasitiformes</taxon>
        <taxon>Ixodida</taxon>
        <taxon>Ixodoidea</taxon>
        <taxon>Ixodidae</taxon>
        <taxon>Amblyomminae</taxon>
        <taxon>Amblyomma</taxon>
    </lineage>
</organism>
<dbReference type="AlphaFoldDB" id="A0AAQ4DTA0"/>
<comment type="caution">
    <text evidence="1">The sequence shown here is derived from an EMBL/GenBank/DDBJ whole genome shotgun (WGS) entry which is preliminary data.</text>
</comment>
<name>A0AAQ4DTA0_AMBAM</name>
<sequence>MGDVVDDPVTTAGCLYLDAAFEYSVSRDTEIVNLTCLVSGEPAQLEEMDCIENSSLRECSRCRLCDGVVHCCYSLGKDLKLQSGNRVRAVAENTTQARPTSEGRLAASQLLGVLADDAAWRRLATRSDRTKFARAVIRAVQASMFDGVRLLPSWRERSAHGLYDFVVGLAAGVAARLQKKNYSFGFFLPQGLSEPDRFTTQLKKILNARHSVLFYLDFSVFWKTAAAARWPLPQEAHGRSSNETTVNETDSKRDGSACYYLAPPASASLRL</sequence>
<proteinExistence type="predicted"/>
<evidence type="ECO:0000313" key="1">
    <source>
        <dbReference type="EMBL" id="KAK8765690.1"/>
    </source>
</evidence>
<keyword evidence="2" id="KW-1185">Reference proteome</keyword>